<dbReference type="InterPro" id="IPR020963">
    <property type="entry name" value="ArabinofuranosylTrfase_AftA_N"/>
</dbReference>
<evidence type="ECO:0000256" key="1">
    <source>
        <dbReference type="SAM" id="Phobius"/>
    </source>
</evidence>
<feature type="transmembrane region" description="Helical" evidence="1">
    <location>
        <begin position="280"/>
        <end position="299"/>
    </location>
</feature>
<feature type="transmembrane region" description="Helical" evidence="1">
    <location>
        <begin position="359"/>
        <end position="380"/>
    </location>
</feature>
<protein>
    <submittedName>
        <fullName evidence="3">Arabinofuranosyltransferase</fullName>
    </submittedName>
</protein>
<keyword evidence="1" id="KW-1133">Transmembrane helix</keyword>
<gene>
    <name evidence="3" type="ORF">QP029_12700</name>
</gene>
<evidence type="ECO:0000313" key="4">
    <source>
        <dbReference type="Proteomes" id="UP001238805"/>
    </source>
</evidence>
<feature type="transmembrane region" description="Helical" evidence="1">
    <location>
        <begin position="7"/>
        <end position="29"/>
    </location>
</feature>
<keyword evidence="1" id="KW-0812">Transmembrane</keyword>
<feature type="transmembrane region" description="Helical" evidence="1">
    <location>
        <begin position="334"/>
        <end position="352"/>
    </location>
</feature>
<organism evidence="3 4">
    <name type="scientific">Corynebacterium suedekumii</name>
    <dbReference type="NCBI Taxonomy" id="3049801"/>
    <lineage>
        <taxon>Bacteria</taxon>
        <taxon>Bacillati</taxon>
        <taxon>Actinomycetota</taxon>
        <taxon>Actinomycetes</taxon>
        <taxon>Mycobacteriales</taxon>
        <taxon>Corynebacteriaceae</taxon>
        <taxon>Corynebacterium</taxon>
    </lineage>
</organism>
<feature type="domain" description="Arabinofuranosyltransferase AftA N-terminal" evidence="2">
    <location>
        <begin position="8"/>
        <end position="409"/>
    </location>
</feature>
<feature type="transmembrane region" description="Helical" evidence="1">
    <location>
        <begin position="386"/>
        <end position="407"/>
    </location>
</feature>
<feature type="transmembrane region" description="Helical" evidence="1">
    <location>
        <begin position="158"/>
        <end position="179"/>
    </location>
</feature>
<sequence>MWTRQTLTGVVLGLLSAALFTWLVGSVILPAPAPVTAATSAMTITLTVVVILALWTGADTAHRRWGHRPLVAHGLRILALQVAATLPLAAQLRGTGRYLNGTQGDQSFRLALAEKYSAYWTPVDTYFSDLPSYYPGLWFWGLGRLSAVTGYEVIDLYAFYNLATMAVAVTVNYLLWIAARVERPGIHALTTAVVGTAFAAYEPYSWVLLAQSLPLILLLFRVLDDHHTHTRRQLIVVGLLAGLIAGVALSMYTLAALFAALVVVIALLLHHGRIHWRSAAVVTAVGAVAAAVIAAPWWWGFLTYDGAGAGHGNAAAGYNPMVGASLATALQQPVPWMMLAAAGLVAIALLHDRHPVMKAAFVAVAAVAAWYVLSAVVHLATDPTLLAFRGIPVLFLALAAAAVHGAGTLPAAGGQARVDAGRHAVAETGPGAGSRWSVPAVITAIIGTVLLQAVPGELATEIEGAKASAGAGHTREVVRCLQEGTGDDDLAGLTVASTDMLLAA</sequence>
<evidence type="ECO:0000313" key="3">
    <source>
        <dbReference type="EMBL" id="WIM70030.1"/>
    </source>
</evidence>
<proteinExistence type="predicted"/>
<dbReference type="RefSeq" id="WP_284874623.1">
    <property type="nucleotide sequence ID" value="NZ_CP126970.1"/>
</dbReference>
<feature type="transmembrane region" description="Helical" evidence="1">
    <location>
        <begin position="235"/>
        <end position="268"/>
    </location>
</feature>
<name>A0ABY8VMM9_9CORY</name>
<feature type="transmembrane region" description="Helical" evidence="1">
    <location>
        <begin position="35"/>
        <end position="58"/>
    </location>
</feature>
<keyword evidence="4" id="KW-1185">Reference proteome</keyword>
<dbReference type="EMBL" id="CP126970">
    <property type="protein sequence ID" value="WIM70030.1"/>
    <property type="molecule type" value="Genomic_DNA"/>
</dbReference>
<dbReference type="Proteomes" id="UP001238805">
    <property type="component" value="Chromosome"/>
</dbReference>
<accession>A0ABY8VMM9</accession>
<reference evidence="3 4" key="1">
    <citation type="submission" date="2023-05" db="EMBL/GenBank/DDBJ databases">
        <title>Corynebacterium suedekumii sp. nov. and Corynebacterium breve sp. nov. isolated from raw cow's milk.</title>
        <authorList>
            <person name="Baer M.K."/>
            <person name="Mehl L."/>
            <person name="Hellmuth R."/>
            <person name="Marke G."/>
            <person name="Lipski A."/>
        </authorList>
    </citation>
    <scope>NUCLEOTIDE SEQUENCE [LARGE SCALE GENOMIC DNA]</scope>
    <source>
        <strain evidence="3 4">LM112</strain>
    </source>
</reference>
<feature type="transmembrane region" description="Helical" evidence="1">
    <location>
        <begin position="206"/>
        <end position="223"/>
    </location>
</feature>
<dbReference type="Pfam" id="PF12250">
    <property type="entry name" value="AftA_N"/>
    <property type="match status" value="1"/>
</dbReference>
<keyword evidence="1" id="KW-0472">Membrane</keyword>
<evidence type="ECO:0000259" key="2">
    <source>
        <dbReference type="Pfam" id="PF12250"/>
    </source>
</evidence>